<feature type="transmembrane region" description="Helical" evidence="10">
    <location>
        <begin position="151"/>
        <end position="169"/>
    </location>
</feature>
<evidence type="ECO:0000256" key="7">
    <source>
        <dbReference type="ARBA" id="ARBA00023170"/>
    </source>
</evidence>
<feature type="transmembrane region" description="Helical" evidence="10">
    <location>
        <begin position="189"/>
        <end position="209"/>
    </location>
</feature>
<dbReference type="SMART" id="SM01381">
    <property type="entry name" value="7TM_GPCR_Srsx"/>
    <property type="match status" value="1"/>
</dbReference>
<organism evidence="12 13">
    <name type="scientific">Crassostrea virginica</name>
    <name type="common">Eastern oyster</name>
    <dbReference type="NCBI Taxonomy" id="6565"/>
    <lineage>
        <taxon>Eukaryota</taxon>
        <taxon>Metazoa</taxon>
        <taxon>Spiralia</taxon>
        <taxon>Lophotrochozoa</taxon>
        <taxon>Mollusca</taxon>
        <taxon>Bivalvia</taxon>
        <taxon>Autobranchia</taxon>
        <taxon>Pteriomorphia</taxon>
        <taxon>Ostreida</taxon>
        <taxon>Ostreoidea</taxon>
        <taxon>Ostreidae</taxon>
        <taxon>Crassostrea</taxon>
    </lineage>
</organism>
<dbReference type="InterPro" id="IPR000276">
    <property type="entry name" value="GPCR_Rhodpsn"/>
</dbReference>
<dbReference type="Gene3D" id="1.20.1070.10">
    <property type="entry name" value="Rhodopsin 7-helix transmembrane proteins"/>
    <property type="match status" value="1"/>
</dbReference>
<dbReference type="PANTHER" id="PTHR45695:SF28">
    <property type="entry name" value="G-PROTEIN COUPLED RECEPTORS FAMILY 1 PROFILE DOMAIN-CONTAINING PROTEIN"/>
    <property type="match status" value="1"/>
</dbReference>
<evidence type="ECO:0000313" key="13">
    <source>
        <dbReference type="RefSeq" id="XP_022312972.1"/>
    </source>
</evidence>
<protein>
    <submittedName>
        <fullName evidence="13">Neuropeptide FF receptor 2-like</fullName>
    </submittedName>
</protein>
<dbReference type="FunFam" id="1.20.1070.10:FF:000291">
    <property type="entry name" value="Predicted protein"/>
    <property type="match status" value="1"/>
</dbReference>
<dbReference type="OrthoDB" id="5975505at2759"/>
<dbReference type="RefSeq" id="XP_022312972.1">
    <property type="nucleotide sequence ID" value="XM_022457264.1"/>
</dbReference>
<dbReference type="InterPro" id="IPR000611">
    <property type="entry name" value="NPY_rcpt"/>
</dbReference>
<dbReference type="PRINTS" id="PR00237">
    <property type="entry name" value="GPCRRHODOPSN"/>
</dbReference>
<dbReference type="PANTHER" id="PTHR45695">
    <property type="entry name" value="LEUCOKININ RECEPTOR-RELATED"/>
    <property type="match status" value="1"/>
</dbReference>
<accession>A0A8B8CB35</accession>
<reference evidence="13" key="1">
    <citation type="submission" date="2025-08" db="UniProtKB">
        <authorList>
            <consortium name="RefSeq"/>
        </authorList>
    </citation>
    <scope>IDENTIFICATION</scope>
    <source>
        <tissue evidence="13">Whole sample</tissue>
    </source>
</reference>
<dbReference type="InterPro" id="IPR017452">
    <property type="entry name" value="GPCR_Rhodpsn_7TM"/>
</dbReference>
<dbReference type="GO" id="GO:0004983">
    <property type="term" value="F:neuropeptide Y receptor activity"/>
    <property type="evidence" value="ECO:0007669"/>
    <property type="project" value="InterPro"/>
</dbReference>
<keyword evidence="7 9" id="KW-0675">Receptor</keyword>
<dbReference type="PRINTS" id="PR01012">
    <property type="entry name" value="NRPEPTIDEYR"/>
</dbReference>
<dbReference type="Pfam" id="PF00001">
    <property type="entry name" value="7tm_1"/>
    <property type="match status" value="1"/>
</dbReference>
<keyword evidence="12" id="KW-1185">Reference proteome</keyword>
<dbReference type="AlphaFoldDB" id="A0A8B8CB35"/>
<evidence type="ECO:0000256" key="6">
    <source>
        <dbReference type="ARBA" id="ARBA00023136"/>
    </source>
</evidence>
<evidence type="ECO:0000256" key="2">
    <source>
        <dbReference type="ARBA" id="ARBA00010663"/>
    </source>
</evidence>
<evidence type="ECO:0000256" key="3">
    <source>
        <dbReference type="ARBA" id="ARBA00022692"/>
    </source>
</evidence>
<evidence type="ECO:0000259" key="11">
    <source>
        <dbReference type="PROSITE" id="PS50262"/>
    </source>
</evidence>
<evidence type="ECO:0000256" key="5">
    <source>
        <dbReference type="ARBA" id="ARBA00023040"/>
    </source>
</evidence>
<dbReference type="GeneID" id="111117998"/>
<evidence type="ECO:0000256" key="10">
    <source>
        <dbReference type="SAM" id="Phobius"/>
    </source>
</evidence>
<keyword evidence="4 10" id="KW-1133">Transmembrane helix</keyword>
<dbReference type="KEGG" id="cvn:111117998"/>
<feature type="transmembrane region" description="Helical" evidence="10">
    <location>
        <begin position="247"/>
        <end position="272"/>
    </location>
</feature>
<feature type="transmembrane region" description="Helical" evidence="10">
    <location>
        <begin position="341"/>
        <end position="363"/>
    </location>
</feature>
<comment type="subcellular location">
    <subcellularLocation>
        <location evidence="1">Membrane</location>
        <topology evidence="1">Multi-pass membrane protein</topology>
    </subcellularLocation>
</comment>
<evidence type="ECO:0000256" key="8">
    <source>
        <dbReference type="ARBA" id="ARBA00023224"/>
    </source>
</evidence>
<keyword evidence="8 9" id="KW-0807">Transducer</keyword>
<dbReference type="CDD" id="cd14993">
    <property type="entry name" value="7tmA_CCKR-like"/>
    <property type="match status" value="1"/>
</dbReference>
<evidence type="ECO:0000256" key="4">
    <source>
        <dbReference type="ARBA" id="ARBA00022989"/>
    </source>
</evidence>
<gene>
    <name evidence="13" type="primary">LOC111117998</name>
</gene>
<dbReference type="Proteomes" id="UP000694844">
    <property type="component" value="Chromosome 2"/>
</dbReference>
<proteinExistence type="inferred from homology"/>
<evidence type="ECO:0000256" key="1">
    <source>
        <dbReference type="ARBA" id="ARBA00004141"/>
    </source>
</evidence>
<feature type="transmembrane region" description="Helical" evidence="10">
    <location>
        <begin position="300"/>
        <end position="321"/>
    </location>
</feature>
<name>A0A8B8CB35_CRAVI</name>
<dbReference type="SUPFAM" id="SSF81321">
    <property type="entry name" value="Family A G protein-coupled receptor-like"/>
    <property type="match status" value="1"/>
</dbReference>
<evidence type="ECO:0000256" key="9">
    <source>
        <dbReference type="RuleBase" id="RU000688"/>
    </source>
</evidence>
<feature type="transmembrane region" description="Helical" evidence="10">
    <location>
        <begin position="111"/>
        <end position="131"/>
    </location>
</feature>
<comment type="similarity">
    <text evidence="2 9">Belongs to the G-protein coupled receptor 1 family.</text>
</comment>
<keyword evidence="6 10" id="KW-0472">Membrane</keyword>
<keyword evidence="3 9" id="KW-0812">Transmembrane</keyword>
<dbReference type="PROSITE" id="PS00237">
    <property type="entry name" value="G_PROTEIN_RECEP_F1_1"/>
    <property type="match status" value="1"/>
</dbReference>
<feature type="domain" description="G-protein coupled receptors family 1 profile" evidence="11">
    <location>
        <begin position="91"/>
        <end position="360"/>
    </location>
</feature>
<evidence type="ECO:0000313" key="12">
    <source>
        <dbReference type="Proteomes" id="UP000694844"/>
    </source>
</evidence>
<dbReference type="GO" id="GO:0005886">
    <property type="term" value="C:plasma membrane"/>
    <property type="evidence" value="ECO:0007669"/>
    <property type="project" value="TreeGrafter"/>
</dbReference>
<keyword evidence="5 9" id="KW-0297">G-protein coupled receptor</keyword>
<dbReference type="PROSITE" id="PS50262">
    <property type="entry name" value="G_PROTEIN_RECEP_F1_2"/>
    <property type="match status" value="1"/>
</dbReference>
<sequence>MTSNFAGSVSPEFGGFNFTDFNNTIEFGGNTSEHNGSYFLNHNADYEGSDYFYDYDLSQFPYPKEKKTVPFVEALVKIVACTVTSGVSLVGNFLVILVVAYNKRLRTTTNFYIVNLAVADLLVTISCYWVSTVDDLTDGWILGPFFCKFNAFAQVTSLVASIMSLMLIACDRFFGIVYAMKAHVIERRAYHSIILIWFFSIAAGTPMLVKKKVFTREWLDYTEMWCDDEWELKPLGGGTDKFRPGRMAYYTIITFILYFIPLIVMAVAYCCVIKTLWTSKAPGERTTKDVNIQTKVKRKVVIMLVLILAVFGVCWMPLQVAVLYSEYKPLADTLWEGFEDFYYVAQVLAFSNSAVNPLLYAGFNDNFRKGFKQMFGCYKKKRYKTLSKVDGEDTYQSSSTMTPVTKM</sequence>
<feature type="transmembrane region" description="Helical" evidence="10">
    <location>
        <begin position="74"/>
        <end position="99"/>
    </location>
</feature>